<evidence type="ECO:0000313" key="14">
    <source>
        <dbReference type="RefSeq" id="XP_022111396.1"/>
    </source>
</evidence>
<keyword evidence="11" id="KW-0067">ATP-binding</keyword>
<evidence type="ECO:0000256" key="8">
    <source>
        <dbReference type="ARBA" id="ARBA00023180"/>
    </source>
</evidence>
<dbReference type="Pfam" id="PF07714">
    <property type="entry name" value="PK_Tyr_Ser-Thr"/>
    <property type="match status" value="1"/>
</dbReference>
<organism evidence="13 14">
    <name type="scientific">Acanthaster planci</name>
    <name type="common">Crown-of-thorns starfish</name>
    <dbReference type="NCBI Taxonomy" id="133434"/>
    <lineage>
        <taxon>Eukaryota</taxon>
        <taxon>Metazoa</taxon>
        <taxon>Echinodermata</taxon>
        <taxon>Eleutherozoa</taxon>
        <taxon>Asterozoa</taxon>
        <taxon>Asteroidea</taxon>
        <taxon>Valvatacea</taxon>
        <taxon>Valvatida</taxon>
        <taxon>Acanthasteridae</taxon>
        <taxon>Acanthaster</taxon>
    </lineage>
</organism>
<dbReference type="InterPro" id="IPR011009">
    <property type="entry name" value="Kinase-like_dom_sf"/>
</dbReference>
<evidence type="ECO:0000256" key="5">
    <source>
        <dbReference type="ARBA" id="ARBA00023136"/>
    </source>
</evidence>
<evidence type="ECO:0000256" key="1">
    <source>
        <dbReference type="ARBA" id="ARBA00004167"/>
    </source>
</evidence>
<evidence type="ECO:0000256" key="9">
    <source>
        <dbReference type="ARBA" id="ARBA00023319"/>
    </source>
</evidence>
<dbReference type="GO" id="GO:0004714">
    <property type="term" value="F:transmembrane receptor protein tyrosine kinase activity"/>
    <property type="evidence" value="ECO:0007669"/>
    <property type="project" value="UniProtKB-EC"/>
</dbReference>
<comment type="catalytic activity">
    <reaction evidence="10">
        <text>L-tyrosyl-[protein] + ATP = O-phospho-L-tyrosyl-[protein] + ADP + H(+)</text>
        <dbReference type="Rhea" id="RHEA:10596"/>
        <dbReference type="Rhea" id="RHEA-COMP:10136"/>
        <dbReference type="Rhea" id="RHEA-COMP:20101"/>
        <dbReference type="ChEBI" id="CHEBI:15378"/>
        <dbReference type="ChEBI" id="CHEBI:30616"/>
        <dbReference type="ChEBI" id="CHEBI:46858"/>
        <dbReference type="ChEBI" id="CHEBI:61978"/>
        <dbReference type="ChEBI" id="CHEBI:456216"/>
        <dbReference type="EC" id="2.7.10.1"/>
    </reaction>
</comment>
<keyword evidence="8" id="KW-0325">Glycoprotein</keyword>
<evidence type="ECO:0000256" key="7">
    <source>
        <dbReference type="ARBA" id="ARBA00023170"/>
    </source>
</evidence>
<keyword evidence="4" id="KW-1133">Transmembrane helix</keyword>
<dbReference type="InterPro" id="IPR020635">
    <property type="entry name" value="Tyr_kinase_cat_dom"/>
</dbReference>
<dbReference type="Gene3D" id="2.60.40.10">
    <property type="entry name" value="Immunoglobulins"/>
    <property type="match status" value="2"/>
</dbReference>
<dbReference type="PANTHER" id="PTHR24416:SF621">
    <property type="entry name" value="TYROSINE KINASE RECEPTOR CAD96CA"/>
    <property type="match status" value="1"/>
</dbReference>
<dbReference type="SMART" id="SM00409">
    <property type="entry name" value="IG"/>
    <property type="match status" value="2"/>
</dbReference>
<dbReference type="SMART" id="SM00219">
    <property type="entry name" value="TyrKc"/>
    <property type="match status" value="1"/>
</dbReference>
<proteinExistence type="predicted"/>
<dbReference type="InterPro" id="IPR003599">
    <property type="entry name" value="Ig_sub"/>
</dbReference>
<evidence type="ECO:0000256" key="11">
    <source>
        <dbReference type="PROSITE-ProRule" id="PRU10141"/>
    </source>
</evidence>
<gene>
    <name evidence="14" type="primary">LOC110990621</name>
</gene>
<dbReference type="PROSITE" id="PS00107">
    <property type="entry name" value="PROTEIN_KINASE_ATP"/>
    <property type="match status" value="1"/>
</dbReference>
<keyword evidence="9" id="KW-0393">Immunoglobulin domain</keyword>
<feature type="domain" description="Ig-like" evidence="12">
    <location>
        <begin position="4"/>
        <end position="105"/>
    </location>
</feature>
<dbReference type="SUPFAM" id="SSF56112">
    <property type="entry name" value="Protein kinase-like (PK-like)"/>
    <property type="match status" value="1"/>
</dbReference>
<dbReference type="InterPro" id="IPR017441">
    <property type="entry name" value="Protein_kinase_ATP_BS"/>
</dbReference>
<dbReference type="RefSeq" id="XP_022111396.1">
    <property type="nucleotide sequence ID" value="XM_022255704.1"/>
</dbReference>
<keyword evidence="3" id="KW-0812">Transmembrane</keyword>
<dbReference type="Gene3D" id="3.30.200.20">
    <property type="entry name" value="Phosphorylase Kinase, domain 1"/>
    <property type="match status" value="1"/>
</dbReference>
<protein>
    <recommendedName>
        <fullName evidence="2">receptor protein-tyrosine kinase</fullName>
        <ecNumber evidence="2">2.7.10.1</ecNumber>
    </recommendedName>
</protein>
<evidence type="ECO:0000256" key="10">
    <source>
        <dbReference type="ARBA" id="ARBA00051243"/>
    </source>
</evidence>
<dbReference type="SUPFAM" id="SSF48726">
    <property type="entry name" value="Immunoglobulin"/>
    <property type="match status" value="2"/>
</dbReference>
<dbReference type="OrthoDB" id="3256376at2759"/>
<comment type="subcellular location">
    <subcellularLocation>
        <location evidence="1">Membrane</location>
        <topology evidence="1">Single-pass membrane protein</topology>
    </subcellularLocation>
</comment>
<evidence type="ECO:0000256" key="4">
    <source>
        <dbReference type="ARBA" id="ARBA00022989"/>
    </source>
</evidence>
<keyword evidence="13" id="KW-1185">Reference proteome</keyword>
<dbReference type="InterPro" id="IPR001245">
    <property type="entry name" value="Ser-Thr/Tyr_kinase_cat_dom"/>
</dbReference>
<keyword evidence="7" id="KW-0675">Receptor</keyword>
<dbReference type="InterPro" id="IPR013106">
    <property type="entry name" value="Ig_V-set"/>
</dbReference>
<dbReference type="PANTHER" id="PTHR24416">
    <property type="entry name" value="TYROSINE-PROTEIN KINASE RECEPTOR"/>
    <property type="match status" value="1"/>
</dbReference>
<dbReference type="AlphaFoldDB" id="A0A8B8A602"/>
<keyword evidence="11" id="KW-0547">Nucleotide-binding</keyword>
<evidence type="ECO:0000256" key="2">
    <source>
        <dbReference type="ARBA" id="ARBA00011902"/>
    </source>
</evidence>
<accession>A0A8B8A602</accession>
<sequence>MQGPVVVGVTVPSDVTVQQEGTATLICRLESPINGLALWLEGATAFADKDQVLPDAPAKYSNFEIVNDDTAIGQMDLRINNAQYEDRGTYTCQFGGTPDGSATLEIQVPATSLTIAVNGTTQSPDAAVIVTAGTQVTLVCTSLGAKPKVTLDWFKGSEPLGPDTETIPSGGEATDTQKIPLNPVATSVVYECVADRDAPVPAASSQGVAYGNVGPNLSFPRDLVGIEKELGRGAFGKVLLGTARGIEQAGKVSKVAVKTLKEGADRQAKMELLAELDLMKKCVHRDLAARNVLVGDDLVCKVSDFGLARDVMNIRIYQRESQV</sequence>
<keyword evidence="6" id="KW-1015">Disulfide bond</keyword>
<dbReference type="InterPro" id="IPR007110">
    <property type="entry name" value="Ig-like_dom"/>
</dbReference>
<dbReference type="GO" id="GO:0043235">
    <property type="term" value="C:receptor complex"/>
    <property type="evidence" value="ECO:0007669"/>
    <property type="project" value="TreeGrafter"/>
</dbReference>
<dbReference type="GeneID" id="110990621"/>
<dbReference type="GO" id="GO:0005886">
    <property type="term" value="C:plasma membrane"/>
    <property type="evidence" value="ECO:0007669"/>
    <property type="project" value="TreeGrafter"/>
</dbReference>
<keyword evidence="5" id="KW-0472">Membrane</keyword>
<dbReference type="Pfam" id="PF07686">
    <property type="entry name" value="V-set"/>
    <property type="match status" value="1"/>
</dbReference>
<feature type="domain" description="Ig-like" evidence="12">
    <location>
        <begin position="109"/>
        <end position="209"/>
    </location>
</feature>
<reference evidence="14" key="1">
    <citation type="submission" date="2025-08" db="UniProtKB">
        <authorList>
            <consortium name="RefSeq"/>
        </authorList>
    </citation>
    <scope>IDENTIFICATION</scope>
</reference>
<evidence type="ECO:0000256" key="3">
    <source>
        <dbReference type="ARBA" id="ARBA00022692"/>
    </source>
</evidence>
<dbReference type="PROSITE" id="PS00109">
    <property type="entry name" value="PROTEIN_KINASE_TYR"/>
    <property type="match status" value="1"/>
</dbReference>
<dbReference type="InterPro" id="IPR008266">
    <property type="entry name" value="Tyr_kinase_AS"/>
</dbReference>
<evidence type="ECO:0000256" key="6">
    <source>
        <dbReference type="ARBA" id="ARBA00023157"/>
    </source>
</evidence>
<dbReference type="InterPro" id="IPR036179">
    <property type="entry name" value="Ig-like_dom_sf"/>
</dbReference>
<dbReference type="Proteomes" id="UP000694845">
    <property type="component" value="Unplaced"/>
</dbReference>
<dbReference type="GO" id="GO:0007169">
    <property type="term" value="P:cell surface receptor protein tyrosine kinase signaling pathway"/>
    <property type="evidence" value="ECO:0007669"/>
    <property type="project" value="TreeGrafter"/>
</dbReference>
<dbReference type="InterPro" id="IPR050122">
    <property type="entry name" value="RTK"/>
</dbReference>
<evidence type="ECO:0000259" key="12">
    <source>
        <dbReference type="PROSITE" id="PS50835"/>
    </source>
</evidence>
<feature type="binding site" evidence="11">
    <location>
        <position position="258"/>
    </location>
    <ligand>
        <name>ATP</name>
        <dbReference type="ChEBI" id="CHEBI:30616"/>
    </ligand>
</feature>
<dbReference type="GO" id="GO:0005524">
    <property type="term" value="F:ATP binding"/>
    <property type="evidence" value="ECO:0007669"/>
    <property type="project" value="UniProtKB-UniRule"/>
</dbReference>
<dbReference type="KEGG" id="aplc:110990621"/>
<evidence type="ECO:0000313" key="13">
    <source>
        <dbReference type="Proteomes" id="UP000694845"/>
    </source>
</evidence>
<dbReference type="EC" id="2.7.10.1" evidence="2"/>
<dbReference type="PROSITE" id="PS50835">
    <property type="entry name" value="IG_LIKE"/>
    <property type="match status" value="2"/>
</dbReference>
<dbReference type="InterPro" id="IPR013783">
    <property type="entry name" value="Ig-like_fold"/>
</dbReference>
<name>A0A8B8A602_ACAPL</name>
<dbReference type="Gene3D" id="1.10.510.10">
    <property type="entry name" value="Transferase(Phosphotransferase) domain 1"/>
    <property type="match status" value="1"/>
</dbReference>